<sequence>MQPIGANAQLLANDALAKWLIEDFPFRIQLSSIFPFLPVAGDSFRYATTGLLNPGSTLGQCDTISEDTKQPNDLNRVHRFAEIATHFRVSYKAQDIFSSNVNDQVAVQMALAVRELLYKFWVLFESGDTLVNPDEFDGLLRLVDPSNTIDLQGRALTLEDLDRARERVRANDGRCVVIFTSSIGKRAINASHYVRGFKPDSEEMEFTSPDGTAKFEQVLKFDGAPVYINDLNQIYECNDNNTGTPIPSEKISRLNDNEPPLATNIWFFSLGPGSLHGIKPEKAQNIITRSTILADASTLVYHLAMPVGIALGSAAALSVIKNVTIPKCR</sequence>
<name>A0A1I4ASI0_9PROT</name>
<evidence type="ECO:0000313" key="3">
    <source>
        <dbReference type="Proteomes" id="UP000199533"/>
    </source>
</evidence>
<evidence type="ECO:0000313" key="2">
    <source>
        <dbReference type="EMBL" id="SFK59344.1"/>
    </source>
</evidence>
<keyword evidence="1" id="KW-1133">Transmembrane helix</keyword>
<evidence type="ECO:0000256" key="1">
    <source>
        <dbReference type="SAM" id="Phobius"/>
    </source>
</evidence>
<protein>
    <recommendedName>
        <fullName evidence="4">Phage major capsid protein E</fullName>
    </recommendedName>
</protein>
<keyword evidence="1" id="KW-0472">Membrane</keyword>
<accession>A0A1I4ASI0</accession>
<evidence type="ECO:0008006" key="4">
    <source>
        <dbReference type="Google" id="ProtNLM"/>
    </source>
</evidence>
<proteinExistence type="predicted"/>
<organism evidence="2 3">
    <name type="scientific">Nitrosomonas aestuarii</name>
    <dbReference type="NCBI Taxonomy" id="52441"/>
    <lineage>
        <taxon>Bacteria</taxon>
        <taxon>Pseudomonadati</taxon>
        <taxon>Pseudomonadota</taxon>
        <taxon>Betaproteobacteria</taxon>
        <taxon>Nitrosomonadales</taxon>
        <taxon>Nitrosomonadaceae</taxon>
        <taxon>Nitrosomonas</taxon>
    </lineage>
</organism>
<keyword evidence="3" id="KW-1185">Reference proteome</keyword>
<dbReference type="EMBL" id="FOSP01000010">
    <property type="protein sequence ID" value="SFK59344.1"/>
    <property type="molecule type" value="Genomic_DNA"/>
</dbReference>
<dbReference type="RefSeq" id="WP_090698829.1">
    <property type="nucleotide sequence ID" value="NZ_FOSP01000010.1"/>
</dbReference>
<keyword evidence="1" id="KW-0812">Transmembrane</keyword>
<feature type="transmembrane region" description="Helical" evidence="1">
    <location>
        <begin position="299"/>
        <end position="320"/>
    </location>
</feature>
<reference evidence="3" key="1">
    <citation type="submission" date="2016-10" db="EMBL/GenBank/DDBJ databases">
        <authorList>
            <person name="Varghese N."/>
            <person name="Submissions S."/>
        </authorList>
    </citation>
    <scope>NUCLEOTIDE SEQUENCE [LARGE SCALE GENOMIC DNA]</scope>
    <source>
        <strain evidence="3">Nm69</strain>
    </source>
</reference>
<gene>
    <name evidence="2" type="ORF">SAMN05216302_101012</name>
</gene>
<dbReference type="Proteomes" id="UP000199533">
    <property type="component" value="Unassembled WGS sequence"/>
</dbReference>
<dbReference type="OrthoDB" id="8542808at2"/>
<dbReference type="AlphaFoldDB" id="A0A1I4ASI0"/>
<dbReference type="STRING" id="52441.SAMN05216302_101012"/>